<reference evidence="2" key="1">
    <citation type="submission" date="2018-01" db="EMBL/GenBank/DDBJ databases">
        <title>An insight into the sialome of Amazonian anophelines.</title>
        <authorList>
            <person name="Ribeiro J.M."/>
            <person name="Scarpassa V."/>
            <person name="Calvo E."/>
        </authorList>
    </citation>
    <scope>NUCLEOTIDE SEQUENCE</scope>
</reference>
<sequence length="72" mass="7807">MMNCVSVFVCVCVRLSVGFNIVLFVPKMTTGARSVSMQPGQGAPHEATGPPRTITARFSRDGNMKSITQSFR</sequence>
<name>A0A2M4DI72_ANODA</name>
<evidence type="ECO:0000313" key="2">
    <source>
        <dbReference type="EMBL" id="MBW77256.1"/>
    </source>
</evidence>
<dbReference type="EMBL" id="GGFL01013078">
    <property type="protein sequence ID" value="MBW77256.1"/>
    <property type="molecule type" value="Transcribed_RNA"/>
</dbReference>
<organism evidence="2">
    <name type="scientific">Anopheles darlingi</name>
    <name type="common">Mosquito</name>
    <dbReference type="NCBI Taxonomy" id="43151"/>
    <lineage>
        <taxon>Eukaryota</taxon>
        <taxon>Metazoa</taxon>
        <taxon>Ecdysozoa</taxon>
        <taxon>Arthropoda</taxon>
        <taxon>Hexapoda</taxon>
        <taxon>Insecta</taxon>
        <taxon>Pterygota</taxon>
        <taxon>Neoptera</taxon>
        <taxon>Endopterygota</taxon>
        <taxon>Diptera</taxon>
        <taxon>Nematocera</taxon>
        <taxon>Culicoidea</taxon>
        <taxon>Culicidae</taxon>
        <taxon>Anophelinae</taxon>
        <taxon>Anopheles</taxon>
    </lineage>
</organism>
<dbReference type="AlphaFoldDB" id="A0A2M4DI72"/>
<feature type="region of interest" description="Disordered" evidence="1">
    <location>
        <begin position="34"/>
        <end position="72"/>
    </location>
</feature>
<accession>A0A2M4DI72</accession>
<protein>
    <submittedName>
        <fullName evidence="2">Putative secreted protein</fullName>
    </submittedName>
</protein>
<evidence type="ECO:0000256" key="1">
    <source>
        <dbReference type="SAM" id="MobiDB-lite"/>
    </source>
</evidence>
<proteinExistence type="predicted"/>